<organism evidence="8 9">
    <name type="scientific">Oopsacas minuta</name>
    <dbReference type="NCBI Taxonomy" id="111878"/>
    <lineage>
        <taxon>Eukaryota</taxon>
        <taxon>Metazoa</taxon>
        <taxon>Porifera</taxon>
        <taxon>Hexactinellida</taxon>
        <taxon>Hexasterophora</taxon>
        <taxon>Lyssacinosida</taxon>
        <taxon>Leucopsacidae</taxon>
        <taxon>Oopsacas</taxon>
    </lineage>
</organism>
<dbReference type="InterPro" id="IPR008962">
    <property type="entry name" value="PapD-like_sf"/>
</dbReference>
<feature type="domain" description="MSP" evidence="7">
    <location>
        <begin position="7"/>
        <end position="129"/>
    </location>
</feature>
<dbReference type="GO" id="GO:0090158">
    <property type="term" value="P:endoplasmic reticulum membrane organization"/>
    <property type="evidence" value="ECO:0007669"/>
    <property type="project" value="TreeGrafter"/>
</dbReference>
<feature type="region of interest" description="Disordered" evidence="6">
    <location>
        <begin position="137"/>
        <end position="173"/>
    </location>
</feature>
<reference evidence="8 9" key="1">
    <citation type="journal article" date="2023" name="BMC Biol.">
        <title>The compact genome of the sponge Oopsacas minuta (Hexactinellida) is lacking key metazoan core genes.</title>
        <authorList>
            <person name="Santini S."/>
            <person name="Schenkelaars Q."/>
            <person name="Jourda C."/>
            <person name="Duchesne M."/>
            <person name="Belahbib H."/>
            <person name="Rocher C."/>
            <person name="Selva M."/>
            <person name="Riesgo A."/>
            <person name="Vervoort M."/>
            <person name="Leys S.P."/>
            <person name="Kodjabachian L."/>
            <person name="Le Bivic A."/>
            <person name="Borchiellini C."/>
            <person name="Claverie J.M."/>
            <person name="Renard E."/>
        </authorList>
    </citation>
    <scope>NUCLEOTIDE SEQUENCE [LARGE SCALE GENOMIC DNA]</scope>
    <source>
        <strain evidence="8">SPO-2</strain>
    </source>
</reference>
<dbReference type="GO" id="GO:0033149">
    <property type="term" value="F:FFAT motif binding"/>
    <property type="evidence" value="ECO:0007669"/>
    <property type="project" value="TreeGrafter"/>
</dbReference>
<gene>
    <name evidence="8" type="ORF">LOD99_2527</name>
</gene>
<evidence type="ECO:0000256" key="1">
    <source>
        <dbReference type="ARBA" id="ARBA00004211"/>
    </source>
</evidence>
<evidence type="ECO:0000256" key="6">
    <source>
        <dbReference type="SAM" id="MobiDB-lite"/>
    </source>
</evidence>
<name>A0AAV7K3F6_9METZ</name>
<evidence type="ECO:0000256" key="4">
    <source>
        <dbReference type="ARBA" id="ARBA00022989"/>
    </source>
</evidence>
<dbReference type="AlphaFoldDB" id="A0AAV7K3F6"/>
<dbReference type="SUPFAM" id="SSF49354">
    <property type="entry name" value="PapD-like"/>
    <property type="match status" value="1"/>
</dbReference>
<dbReference type="PANTHER" id="PTHR10809">
    <property type="entry name" value="VESICLE-ASSOCIATED MEMBRANE PROTEIN-ASSOCIATED PROTEIN"/>
    <property type="match status" value="1"/>
</dbReference>
<keyword evidence="5" id="KW-0472">Membrane</keyword>
<dbReference type="InterPro" id="IPR013783">
    <property type="entry name" value="Ig-like_fold"/>
</dbReference>
<dbReference type="PANTHER" id="PTHR10809:SF6">
    <property type="entry name" value="AT11025P-RELATED"/>
    <property type="match status" value="1"/>
</dbReference>
<dbReference type="InterPro" id="IPR016763">
    <property type="entry name" value="VAP"/>
</dbReference>
<dbReference type="Pfam" id="PF00635">
    <property type="entry name" value="Motile_Sperm"/>
    <property type="match status" value="1"/>
</dbReference>
<keyword evidence="3" id="KW-0812">Transmembrane</keyword>
<dbReference type="PROSITE" id="PS50202">
    <property type="entry name" value="MSP"/>
    <property type="match status" value="1"/>
</dbReference>
<dbReference type="Gene3D" id="2.60.40.10">
    <property type="entry name" value="Immunoglobulins"/>
    <property type="match status" value="1"/>
</dbReference>
<accession>A0AAV7K3F6</accession>
<comment type="caution">
    <text evidence="8">The sequence shown here is derived from an EMBL/GenBank/DDBJ whole genome shotgun (WGS) entry which is preliminary data.</text>
</comment>
<evidence type="ECO:0000256" key="3">
    <source>
        <dbReference type="ARBA" id="ARBA00022692"/>
    </source>
</evidence>
<evidence type="ECO:0000313" key="8">
    <source>
        <dbReference type="EMBL" id="KAI6655239.1"/>
    </source>
</evidence>
<dbReference type="EMBL" id="JAKMXF010000210">
    <property type="protein sequence ID" value="KAI6655239.1"/>
    <property type="molecule type" value="Genomic_DNA"/>
</dbReference>
<keyword evidence="4" id="KW-1133">Transmembrane helix</keyword>
<protein>
    <recommendedName>
        <fullName evidence="7">MSP domain-containing protein</fullName>
    </recommendedName>
</protein>
<dbReference type="InterPro" id="IPR000535">
    <property type="entry name" value="MSP_dom"/>
</dbReference>
<comment type="subcellular location">
    <subcellularLocation>
        <location evidence="1">Membrane</location>
        <topology evidence="1">Single-pass type IV membrane protein</topology>
    </subcellularLocation>
</comment>
<dbReference type="GO" id="GO:0061817">
    <property type="term" value="P:endoplasmic reticulum-plasma membrane tethering"/>
    <property type="evidence" value="ECO:0007669"/>
    <property type="project" value="TreeGrafter"/>
</dbReference>
<keyword evidence="9" id="KW-1185">Reference proteome</keyword>
<proteinExistence type="inferred from homology"/>
<evidence type="ECO:0000259" key="7">
    <source>
        <dbReference type="PROSITE" id="PS50202"/>
    </source>
</evidence>
<dbReference type="Proteomes" id="UP001165289">
    <property type="component" value="Unassembled WGS sequence"/>
</dbReference>
<dbReference type="GO" id="GO:0005789">
    <property type="term" value="C:endoplasmic reticulum membrane"/>
    <property type="evidence" value="ECO:0007669"/>
    <property type="project" value="InterPro"/>
</dbReference>
<evidence type="ECO:0000256" key="5">
    <source>
        <dbReference type="ARBA" id="ARBA00023136"/>
    </source>
</evidence>
<dbReference type="GO" id="GO:0005886">
    <property type="term" value="C:plasma membrane"/>
    <property type="evidence" value="ECO:0007669"/>
    <property type="project" value="TreeGrafter"/>
</dbReference>
<sequence length="310" mass="34361">MAAKSYLIRIEPENEIKFIGPFVNTISTTLKVTNITDRKVFFKIKTTAPRSYCVRPNNGLVSPNEASTVQVMLQPFEYNVDDKDRMKHKFMVQSRYAPDEATVADSDNAFKDLQAGVEIFDARLKCVFEIPAKSDDHISSTNDTSVTSPEKQPSQEPIVSSVGVSSLGRGGSTEVDSTKIAVEIDTLRRRNTSLLEENAKLKKSTYENRARVSQTQKPASTFSLLNILLALMILMDESSSNLVDIPADGYVKLKGSQLKDLIESLHKCPSVSKGKPGDRFVIKKRNVKSIDVQCMDCDMEAEIPIGSENS</sequence>
<comment type="similarity">
    <text evidence="2">Belongs to the VAMP-associated protein (VAP) (TC 9.B.17) family.</text>
</comment>
<feature type="compositionally biased region" description="Polar residues" evidence="6">
    <location>
        <begin position="139"/>
        <end position="158"/>
    </location>
</feature>
<evidence type="ECO:0000256" key="2">
    <source>
        <dbReference type="ARBA" id="ARBA00008932"/>
    </source>
</evidence>
<evidence type="ECO:0000313" key="9">
    <source>
        <dbReference type="Proteomes" id="UP001165289"/>
    </source>
</evidence>